<name>A0A1H8M0M0_9RHOB</name>
<dbReference type="InterPro" id="IPR050276">
    <property type="entry name" value="MshD_Acetyltransferase"/>
</dbReference>
<dbReference type="Gene3D" id="3.40.630.30">
    <property type="match status" value="1"/>
</dbReference>
<dbReference type="CDD" id="cd04301">
    <property type="entry name" value="NAT_SF"/>
    <property type="match status" value="1"/>
</dbReference>
<dbReference type="OrthoDB" id="9804026at2"/>
<dbReference type="InterPro" id="IPR000182">
    <property type="entry name" value="GNAT_dom"/>
</dbReference>
<keyword evidence="2" id="KW-0808">Transferase</keyword>
<keyword evidence="3" id="KW-1185">Reference proteome</keyword>
<feature type="domain" description="N-acetyltransferase" evidence="1">
    <location>
        <begin position="1"/>
        <end position="137"/>
    </location>
</feature>
<evidence type="ECO:0000259" key="1">
    <source>
        <dbReference type="PROSITE" id="PS51186"/>
    </source>
</evidence>
<reference evidence="2 3" key="1">
    <citation type="submission" date="2016-10" db="EMBL/GenBank/DDBJ databases">
        <authorList>
            <person name="de Groot N.N."/>
        </authorList>
    </citation>
    <scope>NUCLEOTIDE SEQUENCE [LARGE SCALE GENOMIC DNA]</scope>
    <source>
        <strain evidence="2 3">DSM 3857</strain>
    </source>
</reference>
<dbReference type="STRING" id="933059.SAMN04488103_11229"/>
<dbReference type="RefSeq" id="WP_091303298.1">
    <property type="nucleotide sequence ID" value="NZ_FOCE01000012.1"/>
</dbReference>
<evidence type="ECO:0000313" key="2">
    <source>
        <dbReference type="EMBL" id="SEO10698.1"/>
    </source>
</evidence>
<dbReference type="EMBL" id="FOCE01000012">
    <property type="protein sequence ID" value="SEO10698.1"/>
    <property type="molecule type" value="Genomic_DNA"/>
</dbReference>
<dbReference type="PANTHER" id="PTHR43617:SF35">
    <property type="entry name" value="[RIBOSOMAL PROTEIN BS18]-ALANINE N-ACETYLTRANSFERASE"/>
    <property type="match status" value="1"/>
</dbReference>
<dbReference type="GO" id="GO:0008999">
    <property type="term" value="F:protein-N-terminal-alanine acetyltransferase activity"/>
    <property type="evidence" value="ECO:0007669"/>
    <property type="project" value="TreeGrafter"/>
</dbReference>
<dbReference type="Pfam" id="PF00583">
    <property type="entry name" value="Acetyltransf_1"/>
    <property type="match status" value="1"/>
</dbReference>
<dbReference type="PANTHER" id="PTHR43617">
    <property type="entry name" value="L-AMINO ACID N-ACETYLTRANSFERASE"/>
    <property type="match status" value="1"/>
</dbReference>
<proteinExistence type="predicted"/>
<dbReference type="PROSITE" id="PS51186">
    <property type="entry name" value="GNAT"/>
    <property type="match status" value="1"/>
</dbReference>
<accession>A0A1H8M0M0</accession>
<dbReference type="AlphaFoldDB" id="A0A1H8M0M0"/>
<gene>
    <name evidence="2" type="ORF">SAMN04488103_11229</name>
</gene>
<organism evidence="2 3">
    <name type="scientific">Gemmobacter aquatilis</name>
    <dbReference type="NCBI Taxonomy" id="933059"/>
    <lineage>
        <taxon>Bacteria</taxon>
        <taxon>Pseudomonadati</taxon>
        <taxon>Pseudomonadota</taxon>
        <taxon>Alphaproteobacteria</taxon>
        <taxon>Rhodobacterales</taxon>
        <taxon>Paracoccaceae</taxon>
        <taxon>Gemmobacter</taxon>
    </lineage>
</organism>
<dbReference type="InterPro" id="IPR016181">
    <property type="entry name" value="Acyl_CoA_acyltransferase"/>
</dbReference>
<evidence type="ECO:0000313" key="3">
    <source>
        <dbReference type="Proteomes" id="UP000198761"/>
    </source>
</evidence>
<protein>
    <submittedName>
        <fullName evidence="2">Ribosomal-protein-alanine N-acetyltransferase</fullName>
    </submittedName>
</protein>
<sequence length="148" mass="15773">MTPEAMAALHARCFTTPRPWSAAEIAGFLADPLCFALLRPAGFLIGRVVADEAELLTVAVAPDARRQGVGADLVADFLRNAALHDARTAFLEVSAENPAAIALYARAGFTPAGRRRGYYRQPDGQKIDALVLSRPIYATEGGGHPTEI</sequence>
<dbReference type="Proteomes" id="UP000198761">
    <property type="component" value="Unassembled WGS sequence"/>
</dbReference>
<dbReference type="SUPFAM" id="SSF55729">
    <property type="entry name" value="Acyl-CoA N-acyltransferases (Nat)"/>
    <property type="match status" value="1"/>
</dbReference>